<feature type="DNA-binding region" description="H-T-H motif" evidence="4">
    <location>
        <begin position="32"/>
        <end position="51"/>
    </location>
</feature>
<dbReference type="RefSeq" id="WP_184282862.1">
    <property type="nucleotide sequence ID" value="NZ_BAAAPG010000001.1"/>
</dbReference>
<dbReference type="PRINTS" id="PR00455">
    <property type="entry name" value="HTHTETR"/>
</dbReference>
<dbReference type="PANTHER" id="PTHR30055:SF234">
    <property type="entry name" value="HTH-TYPE TRANSCRIPTIONAL REGULATOR BETI"/>
    <property type="match status" value="1"/>
</dbReference>
<evidence type="ECO:0000256" key="3">
    <source>
        <dbReference type="ARBA" id="ARBA00023163"/>
    </source>
</evidence>
<dbReference type="PANTHER" id="PTHR30055">
    <property type="entry name" value="HTH-TYPE TRANSCRIPTIONAL REGULATOR RUTR"/>
    <property type="match status" value="1"/>
</dbReference>
<dbReference type="GO" id="GO:0000976">
    <property type="term" value="F:transcription cis-regulatory region binding"/>
    <property type="evidence" value="ECO:0007669"/>
    <property type="project" value="TreeGrafter"/>
</dbReference>
<evidence type="ECO:0000256" key="4">
    <source>
        <dbReference type="PROSITE-ProRule" id="PRU00335"/>
    </source>
</evidence>
<reference evidence="6 7" key="1">
    <citation type="submission" date="2020-08" db="EMBL/GenBank/DDBJ databases">
        <title>Sequencing the genomes of 1000 actinobacteria strains.</title>
        <authorList>
            <person name="Klenk H.-P."/>
        </authorList>
    </citation>
    <scope>NUCLEOTIDE SEQUENCE [LARGE SCALE GENOMIC DNA]</scope>
    <source>
        <strain evidence="6 7">DSM 24823</strain>
    </source>
</reference>
<evidence type="ECO:0000259" key="5">
    <source>
        <dbReference type="PROSITE" id="PS50977"/>
    </source>
</evidence>
<evidence type="ECO:0000313" key="6">
    <source>
        <dbReference type="EMBL" id="MBB5743119.1"/>
    </source>
</evidence>
<keyword evidence="3" id="KW-0804">Transcription</keyword>
<dbReference type="PROSITE" id="PS50977">
    <property type="entry name" value="HTH_TETR_2"/>
    <property type="match status" value="1"/>
</dbReference>
<keyword evidence="1" id="KW-0805">Transcription regulation</keyword>
<dbReference type="Proteomes" id="UP000517712">
    <property type="component" value="Unassembled WGS sequence"/>
</dbReference>
<dbReference type="InterPro" id="IPR001647">
    <property type="entry name" value="HTH_TetR"/>
</dbReference>
<proteinExistence type="predicted"/>
<sequence>MSDYQPEDRTAKAIIRDTALRVFGERGPAAATLKVVADRAGVSQSLIIKHFASRDGLIAAVDEHVLGILSNSLRALAEADAELPPAGYLAGASALSDPDTARYLSYLLLEDSPRAATAYRRLHAHGTELMEKMRDAGAVADDIDHGRLTAMLVAHGLSTVLLRDRLTEVLGDDPMSASGQGAWWVLLDRLYSGDAIGSSVTRKEE</sequence>
<gene>
    <name evidence="6" type="ORF">HD600_001616</name>
</gene>
<evidence type="ECO:0000256" key="2">
    <source>
        <dbReference type="ARBA" id="ARBA00023125"/>
    </source>
</evidence>
<evidence type="ECO:0000313" key="7">
    <source>
        <dbReference type="Proteomes" id="UP000517712"/>
    </source>
</evidence>
<dbReference type="Gene3D" id="1.10.357.10">
    <property type="entry name" value="Tetracycline Repressor, domain 2"/>
    <property type="match status" value="1"/>
</dbReference>
<keyword evidence="2 4" id="KW-0238">DNA-binding</keyword>
<comment type="caution">
    <text evidence="6">The sequence shown here is derived from an EMBL/GenBank/DDBJ whole genome shotgun (WGS) entry which is preliminary data.</text>
</comment>
<feature type="domain" description="HTH tetR-type" evidence="5">
    <location>
        <begin position="9"/>
        <end position="69"/>
    </location>
</feature>
<keyword evidence="7" id="KW-1185">Reference proteome</keyword>
<name>A0A7W9CCM1_9MICO</name>
<dbReference type="Pfam" id="PF00440">
    <property type="entry name" value="TetR_N"/>
    <property type="match status" value="1"/>
</dbReference>
<accession>A0A7W9CCM1</accession>
<dbReference type="AlphaFoldDB" id="A0A7W9CCM1"/>
<protein>
    <submittedName>
        <fullName evidence="6">AcrR family transcriptional regulator</fullName>
    </submittedName>
</protein>
<evidence type="ECO:0000256" key="1">
    <source>
        <dbReference type="ARBA" id="ARBA00023015"/>
    </source>
</evidence>
<dbReference type="GO" id="GO:0003700">
    <property type="term" value="F:DNA-binding transcription factor activity"/>
    <property type="evidence" value="ECO:0007669"/>
    <property type="project" value="TreeGrafter"/>
</dbReference>
<dbReference type="InterPro" id="IPR050109">
    <property type="entry name" value="HTH-type_TetR-like_transc_reg"/>
</dbReference>
<dbReference type="InterPro" id="IPR009057">
    <property type="entry name" value="Homeodomain-like_sf"/>
</dbReference>
<organism evidence="6 7">
    <name type="scientific">Microbacterium ginsengiterrae</name>
    <dbReference type="NCBI Taxonomy" id="546115"/>
    <lineage>
        <taxon>Bacteria</taxon>
        <taxon>Bacillati</taxon>
        <taxon>Actinomycetota</taxon>
        <taxon>Actinomycetes</taxon>
        <taxon>Micrococcales</taxon>
        <taxon>Microbacteriaceae</taxon>
        <taxon>Microbacterium</taxon>
    </lineage>
</organism>
<dbReference type="EMBL" id="JACHMU010000001">
    <property type="protein sequence ID" value="MBB5743119.1"/>
    <property type="molecule type" value="Genomic_DNA"/>
</dbReference>
<dbReference type="SUPFAM" id="SSF46689">
    <property type="entry name" value="Homeodomain-like"/>
    <property type="match status" value="1"/>
</dbReference>